<keyword evidence="1" id="KW-0812">Transmembrane</keyword>
<keyword evidence="1" id="KW-0472">Membrane</keyword>
<dbReference type="RefSeq" id="WP_184192722.1">
    <property type="nucleotide sequence ID" value="NZ_JACHGW010000001.1"/>
</dbReference>
<organism evidence="2 3">
    <name type="scientific">Armatimonas rosea</name>
    <dbReference type="NCBI Taxonomy" id="685828"/>
    <lineage>
        <taxon>Bacteria</taxon>
        <taxon>Bacillati</taxon>
        <taxon>Armatimonadota</taxon>
        <taxon>Armatimonadia</taxon>
        <taxon>Armatimonadales</taxon>
        <taxon>Armatimonadaceae</taxon>
        <taxon>Armatimonas</taxon>
    </lineage>
</organism>
<feature type="transmembrane region" description="Helical" evidence="1">
    <location>
        <begin position="60"/>
        <end position="82"/>
    </location>
</feature>
<dbReference type="Proteomes" id="UP000520814">
    <property type="component" value="Unassembled WGS sequence"/>
</dbReference>
<accession>A0A7W9SN89</accession>
<reference evidence="2 3" key="1">
    <citation type="submission" date="2020-08" db="EMBL/GenBank/DDBJ databases">
        <title>Genomic Encyclopedia of Type Strains, Phase IV (KMG-IV): sequencing the most valuable type-strain genomes for metagenomic binning, comparative biology and taxonomic classification.</title>
        <authorList>
            <person name="Goeker M."/>
        </authorList>
    </citation>
    <scope>NUCLEOTIDE SEQUENCE [LARGE SCALE GENOMIC DNA]</scope>
    <source>
        <strain evidence="2 3">DSM 23562</strain>
    </source>
</reference>
<dbReference type="EMBL" id="JACHGW010000001">
    <property type="protein sequence ID" value="MBB6049103.1"/>
    <property type="molecule type" value="Genomic_DNA"/>
</dbReference>
<feature type="transmembrane region" description="Helical" evidence="1">
    <location>
        <begin position="20"/>
        <end position="40"/>
    </location>
</feature>
<feature type="transmembrane region" description="Helical" evidence="1">
    <location>
        <begin position="115"/>
        <end position="135"/>
    </location>
</feature>
<gene>
    <name evidence="2" type="ORF">HNQ39_000865</name>
</gene>
<sequence>MQQQQHREPQQSRPRWRLHAGEWVILLLNALLAGFAGWLSRAITLSPDLPLEPRQRLGNSLAIGSLWLIALGAGLTCLLLLLRQKRLAAWFQWFVAAGFAVVAGAYVFFASRHQPLLYLLPSLGALLLLTTLFALSGRFLQKRRDDN</sequence>
<name>A0A7W9SN89_ARMRO</name>
<dbReference type="AlphaFoldDB" id="A0A7W9SN89"/>
<evidence type="ECO:0000256" key="1">
    <source>
        <dbReference type="SAM" id="Phobius"/>
    </source>
</evidence>
<evidence type="ECO:0000313" key="2">
    <source>
        <dbReference type="EMBL" id="MBB6049103.1"/>
    </source>
</evidence>
<proteinExistence type="predicted"/>
<keyword evidence="1" id="KW-1133">Transmembrane helix</keyword>
<comment type="caution">
    <text evidence="2">The sequence shown here is derived from an EMBL/GenBank/DDBJ whole genome shotgun (WGS) entry which is preliminary data.</text>
</comment>
<feature type="transmembrane region" description="Helical" evidence="1">
    <location>
        <begin position="89"/>
        <end position="109"/>
    </location>
</feature>
<keyword evidence="3" id="KW-1185">Reference proteome</keyword>
<evidence type="ECO:0000313" key="3">
    <source>
        <dbReference type="Proteomes" id="UP000520814"/>
    </source>
</evidence>
<protein>
    <submittedName>
        <fullName evidence="2">Cation transport ATPase</fullName>
    </submittedName>
</protein>